<dbReference type="RefSeq" id="WP_208830092.1">
    <property type="nucleotide sequence ID" value="NZ_CP072110.1"/>
</dbReference>
<dbReference type="Gene3D" id="3.20.20.70">
    <property type="entry name" value="Aldolase class I"/>
    <property type="match status" value="1"/>
</dbReference>
<dbReference type="SUPFAM" id="SSF102114">
    <property type="entry name" value="Radical SAM enzymes"/>
    <property type="match status" value="1"/>
</dbReference>
<keyword evidence="7" id="KW-0949">S-adenosyl-L-methionine</keyword>
<dbReference type="AlphaFoldDB" id="A0A975D9H0"/>
<evidence type="ECO:0000256" key="9">
    <source>
        <dbReference type="ARBA" id="ARBA00022898"/>
    </source>
</evidence>
<comment type="cofactor">
    <cofactor evidence="3">
        <name>[4Fe-4S] cluster</name>
        <dbReference type="ChEBI" id="CHEBI:49883"/>
    </cofactor>
</comment>
<dbReference type="SFLD" id="SFLDG01070">
    <property type="entry name" value="PLP-dependent"/>
    <property type="match status" value="1"/>
</dbReference>
<dbReference type="InterPro" id="IPR003739">
    <property type="entry name" value="Lys_aminomutase/Glu_NH3_mut"/>
</dbReference>
<dbReference type="NCBIfam" id="TIGR03821">
    <property type="entry name" value="EFP_modif_epmB"/>
    <property type="match status" value="1"/>
</dbReference>
<dbReference type="CDD" id="cd01335">
    <property type="entry name" value="Radical_SAM"/>
    <property type="match status" value="1"/>
</dbReference>
<dbReference type="PIRSF" id="PIRSF004911">
    <property type="entry name" value="DUF160"/>
    <property type="match status" value="1"/>
</dbReference>
<keyword evidence="10" id="KW-0408">Iron</keyword>
<evidence type="ECO:0000256" key="10">
    <source>
        <dbReference type="ARBA" id="ARBA00023004"/>
    </source>
</evidence>
<dbReference type="GO" id="GO:0016853">
    <property type="term" value="F:isomerase activity"/>
    <property type="evidence" value="ECO:0007669"/>
    <property type="project" value="UniProtKB-KW"/>
</dbReference>
<dbReference type="GO" id="GO:0046872">
    <property type="term" value="F:metal ion binding"/>
    <property type="evidence" value="ECO:0007669"/>
    <property type="project" value="UniProtKB-KW"/>
</dbReference>
<evidence type="ECO:0000256" key="14">
    <source>
        <dbReference type="PIRSR" id="PIRSR004911-1"/>
    </source>
</evidence>
<organism evidence="17 18">
    <name type="scientific">Psychrosphaera ytuae</name>
    <dbReference type="NCBI Taxonomy" id="2820710"/>
    <lineage>
        <taxon>Bacteria</taxon>
        <taxon>Pseudomonadati</taxon>
        <taxon>Pseudomonadota</taxon>
        <taxon>Gammaproteobacteria</taxon>
        <taxon>Alteromonadales</taxon>
        <taxon>Pseudoalteromonadaceae</taxon>
        <taxon>Psychrosphaera</taxon>
    </lineage>
</organism>
<evidence type="ECO:0000256" key="5">
    <source>
        <dbReference type="ARBA" id="ARBA00022363"/>
    </source>
</evidence>
<evidence type="ECO:0000256" key="11">
    <source>
        <dbReference type="ARBA" id="ARBA00023014"/>
    </source>
</evidence>
<dbReference type="PROSITE" id="PS51918">
    <property type="entry name" value="RADICAL_SAM"/>
    <property type="match status" value="1"/>
</dbReference>
<feature type="binding site" evidence="14">
    <location>
        <position position="131"/>
    </location>
    <ligand>
        <name>[4Fe-4S] cluster</name>
        <dbReference type="ChEBI" id="CHEBI:49883"/>
        <note>4Fe-4S-S-AdoMet</note>
    </ligand>
</feature>
<evidence type="ECO:0000313" key="17">
    <source>
        <dbReference type="EMBL" id="QTH62693.1"/>
    </source>
</evidence>
<protein>
    <recommendedName>
        <fullName evidence="5">L-lysine 2,3-aminomutase</fullName>
    </recommendedName>
    <alternativeName>
        <fullName evidence="13">EF-P post-translational modification enzyme B</fullName>
    </alternativeName>
</protein>
<dbReference type="InterPro" id="IPR013785">
    <property type="entry name" value="Aldolase_TIM"/>
</dbReference>
<proteinExistence type="inferred from homology"/>
<name>A0A975D9H0_9GAMM</name>
<evidence type="ECO:0000256" key="13">
    <source>
        <dbReference type="ARBA" id="ARBA00030756"/>
    </source>
</evidence>
<dbReference type="KEGG" id="psym:J1N51_07840"/>
<comment type="similarity">
    <text evidence="4">Belongs to the radical SAM superfamily. KamA family.</text>
</comment>
<evidence type="ECO:0000256" key="6">
    <source>
        <dbReference type="ARBA" id="ARBA00022485"/>
    </source>
</evidence>
<keyword evidence="11 14" id="KW-0411">Iron-sulfur</keyword>
<evidence type="ECO:0000256" key="3">
    <source>
        <dbReference type="ARBA" id="ARBA00001966"/>
    </source>
</evidence>
<dbReference type="GO" id="GO:0051539">
    <property type="term" value="F:4 iron, 4 sulfur cluster binding"/>
    <property type="evidence" value="ECO:0007669"/>
    <property type="project" value="UniProtKB-KW"/>
</dbReference>
<feature type="modified residue" description="N6-(pyridoxal phosphate)lysine" evidence="15">
    <location>
        <position position="336"/>
    </location>
</feature>
<evidence type="ECO:0000256" key="1">
    <source>
        <dbReference type="ARBA" id="ARBA00001352"/>
    </source>
</evidence>
<keyword evidence="8 14" id="KW-0479">Metal-binding</keyword>
<keyword evidence="18" id="KW-1185">Reference proteome</keyword>
<keyword evidence="12" id="KW-0413">Isomerase</keyword>
<dbReference type="SFLD" id="SFLDS00029">
    <property type="entry name" value="Radical_SAM"/>
    <property type="match status" value="1"/>
</dbReference>
<dbReference type="InterPro" id="IPR058240">
    <property type="entry name" value="rSAM_sf"/>
</dbReference>
<dbReference type="PANTHER" id="PTHR30538">
    <property type="entry name" value="LYSINE 2,3-AMINOMUTASE-RELATED"/>
    <property type="match status" value="1"/>
</dbReference>
<dbReference type="NCBIfam" id="TIGR00238">
    <property type="entry name" value="KamA family radical SAM protein"/>
    <property type="match status" value="1"/>
</dbReference>
<accession>A0A975D9H0</accession>
<dbReference type="EMBL" id="CP072110">
    <property type="protein sequence ID" value="QTH62693.1"/>
    <property type="molecule type" value="Genomic_DNA"/>
</dbReference>
<keyword evidence="9 15" id="KW-0663">Pyridoxal phosphate</keyword>
<dbReference type="InterPro" id="IPR022462">
    <property type="entry name" value="EpmB"/>
</dbReference>
<evidence type="ECO:0000256" key="7">
    <source>
        <dbReference type="ARBA" id="ARBA00022691"/>
    </source>
</evidence>
<sequence length="342" mass="39116">MNRMIQQAILSVESQSQKEWQKELKHSFTRLSDLLAYLNLDPELAQGNDDARQLFAMRAPKPYVDLMEKGNPNDPLLLQVMPHQQEFVQTPGYVADPLEEHQAELPGLLHKYKSRVLIMFKTGCAVNCRYCFRRHFPYEDNAVNKQQLKQHLDYIANHPEINEVILSGGDPLMAKDSHLQWFINELEAINHVTRLRIHSRLPVVIPSRITPELCELLKQTRLNTVMVYHINHSREISARLRQVTAELKQSGVTVLNQAVLLKGINDNLEQQVALHEVSFDAGILPYYLHVFDKVQGAAHFDLGDETVKALYQDMLKALPGFLVPKLVREIGGEASKTPIHPF</sequence>
<evidence type="ECO:0000259" key="16">
    <source>
        <dbReference type="PROSITE" id="PS51918"/>
    </source>
</evidence>
<feature type="binding site" evidence="14">
    <location>
        <position position="124"/>
    </location>
    <ligand>
        <name>[4Fe-4S] cluster</name>
        <dbReference type="ChEBI" id="CHEBI:49883"/>
        <note>4Fe-4S-S-AdoMet</note>
    </ligand>
</feature>
<feature type="domain" description="Radical SAM core" evidence="16">
    <location>
        <begin position="110"/>
        <end position="333"/>
    </location>
</feature>
<feature type="binding site" evidence="14">
    <location>
        <position position="128"/>
    </location>
    <ligand>
        <name>[4Fe-4S] cluster</name>
        <dbReference type="ChEBI" id="CHEBI:49883"/>
        <note>4Fe-4S-S-AdoMet</note>
    </ligand>
</feature>
<reference evidence="17" key="1">
    <citation type="submission" date="2021-03" db="EMBL/GenBank/DDBJ databases">
        <title>Description of Psychrosphaera ytuae sp. nov. isolated from deep sea sediment of South China Sea.</title>
        <authorList>
            <person name="Zhang J."/>
            <person name="Xu X.-D."/>
        </authorList>
    </citation>
    <scope>NUCLEOTIDE SEQUENCE</scope>
    <source>
        <strain evidence="17">MTZ26</strain>
    </source>
</reference>
<evidence type="ECO:0000256" key="4">
    <source>
        <dbReference type="ARBA" id="ARBA00008703"/>
    </source>
</evidence>
<dbReference type="SFLD" id="SFLDF00314">
    <property type="entry name" value="L-lysine_2_3-aminomutase_(yjeK"/>
    <property type="match status" value="1"/>
</dbReference>
<evidence type="ECO:0000256" key="8">
    <source>
        <dbReference type="ARBA" id="ARBA00022723"/>
    </source>
</evidence>
<evidence type="ECO:0000313" key="18">
    <source>
        <dbReference type="Proteomes" id="UP000682739"/>
    </source>
</evidence>
<dbReference type="PANTHER" id="PTHR30538:SF1">
    <property type="entry name" value="L-LYSINE 2,3-AMINOMUTASE"/>
    <property type="match status" value="1"/>
</dbReference>
<gene>
    <name evidence="17" type="primary">epmB</name>
    <name evidence="17" type="ORF">J1N51_07840</name>
</gene>
<comment type="cofactor">
    <cofactor evidence="2 15">
        <name>pyridoxal 5'-phosphate</name>
        <dbReference type="ChEBI" id="CHEBI:597326"/>
    </cofactor>
</comment>
<comment type="catalytic activity">
    <reaction evidence="1">
        <text>L-lysine = D-beta-lysine</text>
        <dbReference type="Rhea" id="RHEA:44148"/>
        <dbReference type="ChEBI" id="CHEBI:32551"/>
        <dbReference type="ChEBI" id="CHEBI:84138"/>
    </reaction>
</comment>
<evidence type="ECO:0000256" key="12">
    <source>
        <dbReference type="ARBA" id="ARBA00023235"/>
    </source>
</evidence>
<keyword evidence="6 14" id="KW-0004">4Fe-4S</keyword>
<dbReference type="InterPro" id="IPR007197">
    <property type="entry name" value="rSAM"/>
</dbReference>
<dbReference type="Pfam" id="PF04055">
    <property type="entry name" value="Radical_SAM"/>
    <property type="match status" value="1"/>
</dbReference>
<evidence type="ECO:0000256" key="15">
    <source>
        <dbReference type="PIRSR" id="PIRSR603739-50"/>
    </source>
</evidence>
<dbReference type="Proteomes" id="UP000682739">
    <property type="component" value="Chromosome"/>
</dbReference>
<evidence type="ECO:0000256" key="2">
    <source>
        <dbReference type="ARBA" id="ARBA00001933"/>
    </source>
</evidence>